<comment type="caution">
    <text evidence="1">The sequence shown here is derived from an EMBL/GenBank/DDBJ whole genome shotgun (WGS) entry which is preliminary data.</text>
</comment>
<evidence type="ECO:0000313" key="1">
    <source>
        <dbReference type="EMBL" id="KAK8885003.1"/>
    </source>
</evidence>
<accession>A0ABR2K2K2</accession>
<dbReference type="Proteomes" id="UP001470230">
    <property type="component" value="Unassembled WGS sequence"/>
</dbReference>
<gene>
    <name evidence="1" type="ORF">M9Y10_044131</name>
</gene>
<reference evidence="1 2" key="1">
    <citation type="submission" date="2024-04" db="EMBL/GenBank/DDBJ databases">
        <title>Tritrichomonas musculus Genome.</title>
        <authorList>
            <person name="Alves-Ferreira E."/>
            <person name="Grigg M."/>
            <person name="Lorenzi H."/>
            <person name="Galac M."/>
        </authorList>
    </citation>
    <scope>NUCLEOTIDE SEQUENCE [LARGE SCALE GENOMIC DNA]</scope>
    <source>
        <strain evidence="1 2">EAF2021</strain>
    </source>
</reference>
<protein>
    <submittedName>
        <fullName evidence="1">Uncharacterized protein</fullName>
    </submittedName>
</protein>
<evidence type="ECO:0000313" key="2">
    <source>
        <dbReference type="Proteomes" id="UP001470230"/>
    </source>
</evidence>
<dbReference type="EMBL" id="JAPFFF010000008">
    <property type="protein sequence ID" value="KAK8885003.1"/>
    <property type="molecule type" value="Genomic_DNA"/>
</dbReference>
<name>A0ABR2K2K2_9EUKA</name>
<organism evidence="1 2">
    <name type="scientific">Tritrichomonas musculus</name>
    <dbReference type="NCBI Taxonomy" id="1915356"/>
    <lineage>
        <taxon>Eukaryota</taxon>
        <taxon>Metamonada</taxon>
        <taxon>Parabasalia</taxon>
        <taxon>Tritrichomonadida</taxon>
        <taxon>Tritrichomonadidae</taxon>
        <taxon>Tritrichomonas</taxon>
    </lineage>
</organism>
<proteinExistence type="predicted"/>
<keyword evidence="2" id="KW-1185">Reference proteome</keyword>
<sequence>MTNEYASFSQVSEEIMECEIPYPSEDATKHLLNHDIKKIFEKNSCNFIDEELSKIFADIENVDLTVLDIIGSHMEKMAKMQSELIESTKRLFSALVNLKSSQMELVSAKKQQTIQLLTKIGNTINSISKIE</sequence>